<evidence type="ECO:0000313" key="2">
    <source>
        <dbReference type="EMBL" id="GGP83117.1"/>
    </source>
</evidence>
<dbReference type="AlphaFoldDB" id="A0A918AVL7"/>
<sequence>MNGEFWVTLLMGMIAGFTVSTTIVPVLAVRRVRRLVHAEVRAAIRGVHPSIPFVHTGQRGKHRRVT</sequence>
<keyword evidence="3" id="KW-1185">Reference proteome</keyword>
<comment type="caution">
    <text evidence="2">The sequence shown here is derived from an EMBL/GenBank/DDBJ whole genome shotgun (WGS) entry which is preliminary data.</text>
</comment>
<organism evidence="2 3">
    <name type="scientific">Saccharothrix coeruleofusca</name>
    <dbReference type="NCBI Taxonomy" id="33919"/>
    <lineage>
        <taxon>Bacteria</taxon>
        <taxon>Bacillati</taxon>
        <taxon>Actinomycetota</taxon>
        <taxon>Actinomycetes</taxon>
        <taxon>Pseudonocardiales</taxon>
        <taxon>Pseudonocardiaceae</taxon>
        <taxon>Saccharothrix</taxon>
    </lineage>
</organism>
<keyword evidence="1" id="KW-0472">Membrane</keyword>
<evidence type="ECO:0000313" key="3">
    <source>
        <dbReference type="Proteomes" id="UP000639606"/>
    </source>
</evidence>
<reference evidence="2" key="2">
    <citation type="submission" date="2020-09" db="EMBL/GenBank/DDBJ databases">
        <authorList>
            <person name="Sun Q."/>
            <person name="Ohkuma M."/>
        </authorList>
    </citation>
    <scope>NUCLEOTIDE SEQUENCE</scope>
    <source>
        <strain evidence="2">JCM 3313</strain>
    </source>
</reference>
<dbReference type="EMBL" id="BMRG01000024">
    <property type="protein sequence ID" value="GGP83117.1"/>
    <property type="molecule type" value="Genomic_DNA"/>
</dbReference>
<reference evidence="2" key="1">
    <citation type="journal article" date="2014" name="Int. J. Syst. Evol. Microbiol.">
        <title>Complete genome sequence of Corynebacterium casei LMG S-19264T (=DSM 44701T), isolated from a smear-ripened cheese.</title>
        <authorList>
            <consortium name="US DOE Joint Genome Institute (JGI-PGF)"/>
            <person name="Walter F."/>
            <person name="Albersmeier A."/>
            <person name="Kalinowski J."/>
            <person name="Ruckert C."/>
        </authorList>
    </citation>
    <scope>NUCLEOTIDE SEQUENCE</scope>
    <source>
        <strain evidence="2">JCM 3313</strain>
    </source>
</reference>
<feature type="transmembrane region" description="Helical" evidence="1">
    <location>
        <begin position="6"/>
        <end position="29"/>
    </location>
</feature>
<evidence type="ECO:0000256" key="1">
    <source>
        <dbReference type="SAM" id="Phobius"/>
    </source>
</evidence>
<accession>A0A918AVL7</accession>
<name>A0A918AVL7_9PSEU</name>
<proteinExistence type="predicted"/>
<protein>
    <submittedName>
        <fullName evidence="2">Uncharacterized protein</fullName>
    </submittedName>
</protein>
<dbReference type="RefSeq" id="WP_189227298.1">
    <property type="nucleotide sequence ID" value="NZ_BMRG01000024.1"/>
</dbReference>
<keyword evidence="1" id="KW-0812">Transmembrane</keyword>
<keyword evidence="1" id="KW-1133">Transmembrane helix</keyword>
<dbReference type="Proteomes" id="UP000639606">
    <property type="component" value="Unassembled WGS sequence"/>
</dbReference>
<gene>
    <name evidence="2" type="ORF">GCM10010185_66340</name>
</gene>